<organism evidence="2 3">
    <name type="scientific">Gemmata obscuriglobus</name>
    <dbReference type="NCBI Taxonomy" id="114"/>
    <lineage>
        <taxon>Bacteria</taxon>
        <taxon>Pseudomonadati</taxon>
        <taxon>Planctomycetota</taxon>
        <taxon>Planctomycetia</taxon>
        <taxon>Gemmatales</taxon>
        <taxon>Gemmataceae</taxon>
        <taxon>Gemmata</taxon>
    </lineage>
</organism>
<keyword evidence="3" id="KW-1185">Reference proteome</keyword>
<gene>
    <name evidence="2" type="ORF">C1280_27495</name>
</gene>
<sequence length="198" mass="20620">MMAVQVSFIVRQPEGTTGGESPGARANAAAGRRGRLGAGSHPAATSVQRPARTRHRYAAAAAHCLPVVRDAVSVGRAAGVGCPARPGVATDPAAGRLVGAGAVGDRARRGAAAVDRSRRVLRACHRPHPPALPGLERVRRGRRHVVRVSGERGLVLRMAVPMVVRLAGAMASAGELGRGDARGVHGCSWPRRRTRRCT</sequence>
<evidence type="ECO:0000313" key="2">
    <source>
        <dbReference type="EMBL" id="AWM40371.1"/>
    </source>
</evidence>
<feature type="region of interest" description="Disordered" evidence="1">
    <location>
        <begin position="10"/>
        <end position="50"/>
    </location>
</feature>
<dbReference type="Proteomes" id="UP000245802">
    <property type="component" value="Chromosome"/>
</dbReference>
<proteinExistence type="predicted"/>
<evidence type="ECO:0000256" key="1">
    <source>
        <dbReference type="SAM" id="MobiDB-lite"/>
    </source>
</evidence>
<dbReference type="KEGG" id="gog:C1280_27495"/>
<accession>A0A2Z3H644</accession>
<name>A0A2Z3H644_9BACT</name>
<reference evidence="2 3" key="1">
    <citation type="submission" date="2018-01" db="EMBL/GenBank/DDBJ databases">
        <title>G. obscuriglobus.</title>
        <authorList>
            <person name="Franke J."/>
            <person name="Blomberg W."/>
            <person name="Selmecki A."/>
        </authorList>
    </citation>
    <scope>NUCLEOTIDE SEQUENCE [LARGE SCALE GENOMIC DNA]</scope>
    <source>
        <strain evidence="2 3">DSM 5831</strain>
    </source>
</reference>
<dbReference type="EMBL" id="CP025958">
    <property type="protein sequence ID" value="AWM40371.1"/>
    <property type="molecule type" value="Genomic_DNA"/>
</dbReference>
<dbReference type="AlphaFoldDB" id="A0A2Z3H644"/>
<evidence type="ECO:0000313" key="3">
    <source>
        <dbReference type="Proteomes" id="UP000245802"/>
    </source>
</evidence>
<protein>
    <submittedName>
        <fullName evidence="2">Uncharacterized protein</fullName>
    </submittedName>
</protein>